<protein>
    <submittedName>
        <fullName evidence="1">OLC1v1003123C1</fullName>
    </submittedName>
</protein>
<dbReference type="NCBIfam" id="TIGR01640">
    <property type="entry name" value="F_box_assoc_1"/>
    <property type="match status" value="1"/>
</dbReference>
<evidence type="ECO:0000313" key="1">
    <source>
        <dbReference type="EMBL" id="CAI9104454.1"/>
    </source>
</evidence>
<sequence length="148" mass="17012">MGSWIIACFDLANETYRVVVRPKNRDTEHDHRLGVLGDCISVFYNYEGNHADIWVMKECGVKWSWIKVFSIPYVDRPLKSSAEMSRPICMSRNGEVLFVLSSELLLYNPKADTFRRYPKIGCLHNAVMYVESLVSPGIHDTVQPRNSI</sequence>
<evidence type="ECO:0000313" key="2">
    <source>
        <dbReference type="Proteomes" id="UP001161247"/>
    </source>
</evidence>
<reference evidence="1" key="1">
    <citation type="submission" date="2023-03" db="EMBL/GenBank/DDBJ databases">
        <authorList>
            <person name="Julca I."/>
        </authorList>
    </citation>
    <scope>NUCLEOTIDE SEQUENCE</scope>
</reference>
<dbReference type="InterPro" id="IPR017451">
    <property type="entry name" value="F-box-assoc_interact_dom"/>
</dbReference>
<dbReference type="Proteomes" id="UP001161247">
    <property type="component" value="Chromosome 4"/>
</dbReference>
<accession>A0AAV1DBQ0</accession>
<keyword evidence="2" id="KW-1185">Reference proteome</keyword>
<organism evidence="1 2">
    <name type="scientific">Oldenlandia corymbosa var. corymbosa</name>
    <dbReference type="NCBI Taxonomy" id="529605"/>
    <lineage>
        <taxon>Eukaryota</taxon>
        <taxon>Viridiplantae</taxon>
        <taxon>Streptophyta</taxon>
        <taxon>Embryophyta</taxon>
        <taxon>Tracheophyta</taxon>
        <taxon>Spermatophyta</taxon>
        <taxon>Magnoliopsida</taxon>
        <taxon>eudicotyledons</taxon>
        <taxon>Gunneridae</taxon>
        <taxon>Pentapetalae</taxon>
        <taxon>asterids</taxon>
        <taxon>lamiids</taxon>
        <taxon>Gentianales</taxon>
        <taxon>Rubiaceae</taxon>
        <taxon>Rubioideae</taxon>
        <taxon>Spermacoceae</taxon>
        <taxon>Hedyotis-Oldenlandia complex</taxon>
        <taxon>Oldenlandia</taxon>
    </lineage>
</organism>
<dbReference type="AlphaFoldDB" id="A0AAV1DBQ0"/>
<proteinExistence type="predicted"/>
<dbReference type="EMBL" id="OX459121">
    <property type="protein sequence ID" value="CAI9104454.1"/>
    <property type="molecule type" value="Genomic_DNA"/>
</dbReference>
<name>A0AAV1DBQ0_OLDCO</name>
<gene>
    <name evidence="1" type="ORF">OLC1_LOCUS13380</name>
</gene>